<dbReference type="Proteomes" id="UP000294933">
    <property type="component" value="Unassembled WGS sequence"/>
</dbReference>
<name>A0A4Y7QHN6_9AGAM</name>
<accession>A0A4Y7QHN6</accession>
<keyword evidence="2" id="KW-1185">Reference proteome</keyword>
<reference evidence="1 2" key="1">
    <citation type="submission" date="2018-06" db="EMBL/GenBank/DDBJ databases">
        <title>A transcriptomic atlas of mushroom development highlights an independent origin of complex multicellularity.</title>
        <authorList>
            <consortium name="DOE Joint Genome Institute"/>
            <person name="Krizsan K."/>
            <person name="Almasi E."/>
            <person name="Merenyi Z."/>
            <person name="Sahu N."/>
            <person name="Viragh M."/>
            <person name="Koszo T."/>
            <person name="Mondo S."/>
            <person name="Kiss B."/>
            <person name="Balint B."/>
            <person name="Kues U."/>
            <person name="Barry K."/>
            <person name="Hegedus J.C."/>
            <person name="Henrissat B."/>
            <person name="Johnson J."/>
            <person name="Lipzen A."/>
            <person name="Ohm R."/>
            <person name="Nagy I."/>
            <person name="Pangilinan J."/>
            <person name="Yan J."/>
            <person name="Xiong Y."/>
            <person name="Grigoriev I.V."/>
            <person name="Hibbett D.S."/>
            <person name="Nagy L.G."/>
        </authorList>
    </citation>
    <scope>NUCLEOTIDE SEQUENCE [LARGE SCALE GENOMIC DNA]</scope>
    <source>
        <strain evidence="1 2">SZMC22713</strain>
    </source>
</reference>
<evidence type="ECO:0000313" key="1">
    <source>
        <dbReference type="EMBL" id="TDL27157.1"/>
    </source>
</evidence>
<dbReference type="AlphaFoldDB" id="A0A4Y7QHN6"/>
<proteinExistence type="predicted"/>
<sequence length="65" mass="7151">MAHSVSSSVPTRTSVHLSNSVTCSIAEHPILHEFVDYIEDASKTTYDFVKSLFKSDTSISVDCTQ</sequence>
<evidence type="ECO:0000313" key="2">
    <source>
        <dbReference type="Proteomes" id="UP000294933"/>
    </source>
</evidence>
<dbReference type="EMBL" id="ML170160">
    <property type="protein sequence ID" value="TDL27157.1"/>
    <property type="molecule type" value="Genomic_DNA"/>
</dbReference>
<gene>
    <name evidence="1" type="ORF">BD410DRAFT_783350</name>
</gene>
<dbReference type="VEuPathDB" id="FungiDB:BD410DRAFT_783350"/>
<organism evidence="1 2">
    <name type="scientific">Rickenella mellea</name>
    <dbReference type="NCBI Taxonomy" id="50990"/>
    <lineage>
        <taxon>Eukaryota</taxon>
        <taxon>Fungi</taxon>
        <taxon>Dikarya</taxon>
        <taxon>Basidiomycota</taxon>
        <taxon>Agaricomycotina</taxon>
        <taxon>Agaricomycetes</taxon>
        <taxon>Hymenochaetales</taxon>
        <taxon>Rickenellaceae</taxon>
        <taxon>Rickenella</taxon>
    </lineage>
</organism>
<protein>
    <submittedName>
        <fullName evidence="1">Uncharacterized protein</fullName>
    </submittedName>
</protein>